<evidence type="ECO:0000256" key="2">
    <source>
        <dbReference type="ARBA" id="ARBA00023012"/>
    </source>
</evidence>
<dbReference type="NCBIfam" id="TIGR00229">
    <property type="entry name" value="sensory_box"/>
    <property type="match status" value="1"/>
</dbReference>
<reference evidence="9 10" key="1">
    <citation type="journal article" date="2020" name="Syst. Appl. Microbiol.">
        <title>Arthrospiribacter ruber gen. nov., sp. nov., a novel bacterium isolated from Arthrospira cultures.</title>
        <authorList>
            <person name="Waleron M."/>
            <person name="Misztak A."/>
            <person name="Waleron M.M."/>
            <person name="Furmaniak M."/>
            <person name="Mrozik A."/>
            <person name="Waleron K."/>
        </authorList>
    </citation>
    <scope>NUCLEOTIDE SEQUENCE [LARGE SCALE GENOMIC DNA]</scope>
    <source>
        <strain evidence="9 10">DPMB0001</strain>
    </source>
</reference>
<evidence type="ECO:0000259" key="7">
    <source>
        <dbReference type="PROSITE" id="PS50110"/>
    </source>
</evidence>
<keyword evidence="1 6" id="KW-0597">Phosphoprotein</keyword>
<dbReference type="PROSITE" id="PS50112">
    <property type="entry name" value="PAS"/>
    <property type="match status" value="1"/>
</dbReference>
<dbReference type="GO" id="GO:0005829">
    <property type="term" value="C:cytosol"/>
    <property type="evidence" value="ECO:0007669"/>
    <property type="project" value="TreeGrafter"/>
</dbReference>
<comment type="caution">
    <text evidence="9">The sequence shown here is derived from an EMBL/GenBank/DDBJ whole genome shotgun (WGS) entry which is preliminary data.</text>
</comment>
<evidence type="ECO:0000256" key="5">
    <source>
        <dbReference type="ARBA" id="ARBA00023163"/>
    </source>
</evidence>
<dbReference type="EMBL" id="RPHB01000005">
    <property type="protein sequence ID" value="MBW3468579.1"/>
    <property type="molecule type" value="Genomic_DNA"/>
</dbReference>
<dbReference type="GO" id="GO:0000976">
    <property type="term" value="F:transcription cis-regulatory region binding"/>
    <property type="evidence" value="ECO:0007669"/>
    <property type="project" value="TreeGrafter"/>
</dbReference>
<evidence type="ECO:0000256" key="1">
    <source>
        <dbReference type="ARBA" id="ARBA00022553"/>
    </source>
</evidence>
<name>A0A951MD28_9BACT</name>
<dbReference type="AlphaFoldDB" id="A0A951MD28"/>
<feature type="modified residue" description="4-aspartylphosphate" evidence="6">
    <location>
        <position position="61"/>
    </location>
</feature>
<dbReference type="InterPro" id="IPR013655">
    <property type="entry name" value="PAS_fold_3"/>
</dbReference>
<dbReference type="InterPro" id="IPR039420">
    <property type="entry name" value="WalR-like"/>
</dbReference>
<evidence type="ECO:0000313" key="10">
    <source>
        <dbReference type="Proteomes" id="UP000727490"/>
    </source>
</evidence>
<dbReference type="CDD" id="cd00130">
    <property type="entry name" value="PAS"/>
    <property type="match status" value="1"/>
</dbReference>
<feature type="domain" description="Response regulatory" evidence="7">
    <location>
        <begin position="9"/>
        <end position="126"/>
    </location>
</feature>
<keyword evidence="4" id="KW-0238">DNA-binding</keyword>
<dbReference type="InterPro" id="IPR000014">
    <property type="entry name" value="PAS"/>
</dbReference>
<dbReference type="GO" id="GO:0000156">
    <property type="term" value="F:phosphorelay response regulator activity"/>
    <property type="evidence" value="ECO:0007669"/>
    <property type="project" value="TreeGrafter"/>
</dbReference>
<dbReference type="CDD" id="cd00156">
    <property type="entry name" value="REC"/>
    <property type="match status" value="1"/>
</dbReference>
<dbReference type="Pfam" id="PF08447">
    <property type="entry name" value="PAS_3"/>
    <property type="match status" value="1"/>
</dbReference>
<accession>A0A951MD28</accession>
<keyword evidence="3" id="KW-0805">Transcription regulation</keyword>
<gene>
    <name evidence="9" type="ORF">EGN73_12255</name>
</gene>
<dbReference type="Pfam" id="PF00072">
    <property type="entry name" value="Response_reg"/>
    <property type="match status" value="1"/>
</dbReference>
<keyword evidence="10" id="KW-1185">Reference proteome</keyword>
<evidence type="ECO:0000259" key="8">
    <source>
        <dbReference type="PROSITE" id="PS50112"/>
    </source>
</evidence>
<dbReference type="SMART" id="SM00091">
    <property type="entry name" value="PAS"/>
    <property type="match status" value="1"/>
</dbReference>
<keyword evidence="5" id="KW-0804">Transcription</keyword>
<evidence type="ECO:0000313" key="9">
    <source>
        <dbReference type="EMBL" id="MBW3468579.1"/>
    </source>
</evidence>
<protein>
    <submittedName>
        <fullName evidence="9">Response regulator</fullName>
    </submittedName>
</protein>
<feature type="domain" description="PAS" evidence="8">
    <location>
        <begin position="139"/>
        <end position="210"/>
    </location>
</feature>
<evidence type="ECO:0000256" key="4">
    <source>
        <dbReference type="ARBA" id="ARBA00023125"/>
    </source>
</evidence>
<dbReference type="Proteomes" id="UP000727490">
    <property type="component" value="Unassembled WGS sequence"/>
</dbReference>
<evidence type="ECO:0000256" key="6">
    <source>
        <dbReference type="PROSITE-ProRule" id="PRU00169"/>
    </source>
</evidence>
<organism evidence="9 10">
    <name type="scientific">Arthrospiribacter ruber</name>
    <dbReference type="NCBI Taxonomy" id="2487934"/>
    <lineage>
        <taxon>Bacteria</taxon>
        <taxon>Pseudomonadati</taxon>
        <taxon>Bacteroidota</taxon>
        <taxon>Cytophagia</taxon>
        <taxon>Cytophagales</taxon>
        <taxon>Cyclobacteriaceae</taxon>
        <taxon>Arthrospiribacter</taxon>
    </lineage>
</organism>
<dbReference type="RefSeq" id="WP_219290091.1">
    <property type="nucleotide sequence ID" value="NZ_RPHB01000005.1"/>
</dbReference>
<dbReference type="PANTHER" id="PTHR48111">
    <property type="entry name" value="REGULATOR OF RPOS"/>
    <property type="match status" value="1"/>
</dbReference>
<dbReference type="InterPro" id="IPR001789">
    <property type="entry name" value="Sig_transdc_resp-reg_receiver"/>
</dbReference>
<dbReference type="SMART" id="SM00448">
    <property type="entry name" value="REC"/>
    <property type="match status" value="1"/>
</dbReference>
<sequence>MIKDQQTYTILIIEDNPGDRLLVETYLEESVLVPRITGANSYKEAKIILSESQTFDIVLLDLSLPDMGGEELIKAVMDIAGNIPIIVLTGYSDVEFSRKSVKLGVADYLLKDELTSSVLYKSIIYSIERRKVFNQLEESEKRYRNLFQLSPIPNWVYDLKTWQFLDVNMAAVTAYGYTQEEFLQMRMLDIIPEEDQVRLKKTMEMVQNQEGELPKFSGEYRHIKKNGDVIFVETSSNFLLFDGKPARMLLANDVTFKKKYIEAIELQNAKLKDIAWIQSHVVRAPLARLMGLVNLIDDDDLDQDELKTYNKLIMDSAEELDKIVRDITHKTEQINITEIK</sequence>
<keyword evidence="2" id="KW-0902">Two-component regulatory system</keyword>
<dbReference type="PANTHER" id="PTHR48111:SF1">
    <property type="entry name" value="TWO-COMPONENT RESPONSE REGULATOR ORR33"/>
    <property type="match status" value="1"/>
</dbReference>
<proteinExistence type="predicted"/>
<dbReference type="GO" id="GO:0006355">
    <property type="term" value="P:regulation of DNA-templated transcription"/>
    <property type="evidence" value="ECO:0007669"/>
    <property type="project" value="TreeGrafter"/>
</dbReference>
<dbReference type="PROSITE" id="PS50110">
    <property type="entry name" value="RESPONSE_REGULATORY"/>
    <property type="match status" value="1"/>
</dbReference>
<evidence type="ECO:0000256" key="3">
    <source>
        <dbReference type="ARBA" id="ARBA00023015"/>
    </source>
</evidence>
<dbReference type="GO" id="GO:0032993">
    <property type="term" value="C:protein-DNA complex"/>
    <property type="evidence" value="ECO:0007669"/>
    <property type="project" value="TreeGrafter"/>
</dbReference>